<gene>
    <name evidence="6" type="ORF">U9M48_011356</name>
</gene>
<dbReference type="AlphaFoldDB" id="A0AAQ3SX55"/>
<feature type="signal peptide" evidence="5">
    <location>
        <begin position="1"/>
        <end position="22"/>
    </location>
</feature>
<dbReference type="InterPro" id="IPR036514">
    <property type="entry name" value="SGNH_hydro_sf"/>
</dbReference>
<organism evidence="6 7">
    <name type="scientific">Paspalum notatum var. saurae</name>
    <dbReference type="NCBI Taxonomy" id="547442"/>
    <lineage>
        <taxon>Eukaryota</taxon>
        <taxon>Viridiplantae</taxon>
        <taxon>Streptophyta</taxon>
        <taxon>Embryophyta</taxon>
        <taxon>Tracheophyta</taxon>
        <taxon>Spermatophyta</taxon>
        <taxon>Magnoliopsida</taxon>
        <taxon>Liliopsida</taxon>
        <taxon>Poales</taxon>
        <taxon>Poaceae</taxon>
        <taxon>PACMAD clade</taxon>
        <taxon>Panicoideae</taxon>
        <taxon>Andropogonodae</taxon>
        <taxon>Paspaleae</taxon>
        <taxon>Paspalinae</taxon>
        <taxon>Paspalum</taxon>
    </lineage>
</organism>
<keyword evidence="2" id="KW-0378">Hydrolase</keyword>
<evidence type="ECO:0000256" key="1">
    <source>
        <dbReference type="ARBA" id="ARBA00008668"/>
    </source>
</evidence>
<dbReference type="GO" id="GO:0006629">
    <property type="term" value="P:lipid metabolic process"/>
    <property type="evidence" value="ECO:0007669"/>
    <property type="project" value="UniProtKB-KW"/>
</dbReference>
<evidence type="ECO:0000256" key="2">
    <source>
        <dbReference type="ARBA" id="ARBA00022801"/>
    </source>
</evidence>
<dbReference type="Pfam" id="PF00657">
    <property type="entry name" value="Lipase_GDSL"/>
    <property type="match status" value="1"/>
</dbReference>
<dbReference type="GO" id="GO:0016788">
    <property type="term" value="F:hydrolase activity, acting on ester bonds"/>
    <property type="evidence" value="ECO:0007669"/>
    <property type="project" value="InterPro"/>
</dbReference>
<keyword evidence="5" id="KW-0732">Signal</keyword>
<feature type="compositionally biased region" description="Basic residues" evidence="4">
    <location>
        <begin position="36"/>
        <end position="49"/>
    </location>
</feature>
<dbReference type="PANTHER" id="PTHR46020:SF15">
    <property type="entry name" value="SGNH HYDROLASE-TYPE ESTERASE DOMAIN-CONTAINING PROTEIN"/>
    <property type="match status" value="1"/>
</dbReference>
<feature type="region of interest" description="Disordered" evidence="4">
    <location>
        <begin position="31"/>
        <end position="57"/>
    </location>
</feature>
<feature type="chain" id="PRO_5043031457" evidence="5">
    <location>
        <begin position="23"/>
        <end position="212"/>
    </location>
</feature>
<evidence type="ECO:0000256" key="4">
    <source>
        <dbReference type="SAM" id="MobiDB-lite"/>
    </source>
</evidence>
<protein>
    <submittedName>
        <fullName evidence="6">Uncharacterized protein</fullName>
    </submittedName>
</protein>
<evidence type="ECO:0000256" key="5">
    <source>
        <dbReference type="SAM" id="SignalP"/>
    </source>
</evidence>
<name>A0AAQ3SX55_PASNO</name>
<accession>A0AAQ3SX55</accession>
<reference evidence="6 7" key="1">
    <citation type="submission" date="2024-02" db="EMBL/GenBank/DDBJ databases">
        <title>High-quality chromosome-scale genome assembly of Pensacola bahiagrass (Paspalum notatum Flugge var. saurae).</title>
        <authorList>
            <person name="Vega J.M."/>
            <person name="Podio M."/>
            <person name="Orjuela J."/>
            <person name="Siena L.A."/>
            <person name="Pessino S.C."/>
            <person name="Combes M.C."/>
            <person name="Mariac C."/>
            <person name="Albertini E."/>
            <person name="Pupilli F."/>
            <person name="Ortiz J.P.A."/>
            <person name="Leblanc O."/>
        </authorList>
    </citation>
    <scope>NUCLEOTIDE SEQUENCE [LARGE SCALE GENOMIC DNA]</scope>
    <source>
        <strain evidence="6">R1</strain>
        <tissue evidence="6">Leaf</tissue>
    </source>
</reference>
<dbReference type="Proteomes" id="UP001341281">
    <property type="component" value="Chromosome 03"/>
</dbReference>
<evidence type="ECO:0000313" key="7">
    <source>
        <dbReference type="Proteomes" id="UP001341281"/>
    </source>
</evidence>
<keyword evidence="7" id="KW-1185">Reference proteome</keyword>
<sequence length="212" mass="23074">MKLFAAAACLLVLINAARLAESRPVANNTSVERRHDHGHGHGHHDHGGHHHPDDNDKKRSMRKLFVFGDELADNGNVDSDPALGLGSRVWRYPYGMSDTLHGRKSTGRMSDGLVQSDFLAMIMGHRESPPAYSSDDWDDDAIDPSGINFAVAGARALDPTSAGLVTLRKQVQQLRDLVRDGVVDEDRDFKDSVALVAYSGNDYGDAGDDDVS</sequence>
<dbReference type="InterPro" id="IPR001087">
    <property type="entry name" value="GDSL"/>
</dbReference>
<evidence type="ECO:0000313" key="6">
    <source>
        <dbReference type="EMBL" id="WVZ61494.1"/>
    </source>
</evidence>
<evidence type="ECO:0000256" key="3">
    <source>
        <dbReference type="ARBA" id="ARBA00023098"/>
    </source>
</evidence>
<dbReference type="EMBL" id="CP144747">
    <property type="protein sequence ID" value="WVZ61494.1"/>
    <property type="molecule type" value="Genomic_DNA"/>
</dbReference>
<dbReference type="Gene3D" id="3.40.50.1110">
    <property type="entry name" value="SGNH hydrolase"/>
    <property type="match status" value="1"/>
</dbReference>
<keyword evidence="3" id="KW-0443">Lipid metabolism</keyword>
<proteinExistence type="inferred from homology"/>
<comment type="similarity">
    <text evidence="1">Belongs to the 'GDSL' lipolytic enzyme family.</text>
</comment>
<dbReference type="PANTHER" id="PTHR46020">
    <property type="entry name" value="OSJNBB0059K02.9 PROTEIN"/>
    <property type="match status" value="1"/>
</dbReference>